<evidence type="ECO:0000256" key="1">
    <source>
        <dbReference type="SAM" id="MobiDB-lite"/>
    </source>
</evidence>
<evidence type="ECO:0000313" key="3">
    <source>
        <dbReference type="Proteomes" id="UP001151760"/>
    </source>
</evidence>
<sequence length="270" mass="30251">MVEDVESENSNVSYSDESVSLHTPFFDEDECFDPGGNIDEIYAFLAIKVSTNIEEGYYDSEGDVFYLESLFSDDTTHNLSPKVFFDHEPQHFIESDHNTLITFSPKNDPLHHEFTGGIITTPSRIAREHEEYISLMLLLCGNSSSQPTGNFHVSPNTNIEYLSTSPISIEESNSLREEIDIFSIPDDSIPPGIENDDYDSEDEDNSTSLPENDSSNLDHFHDPSSPRPPLEPPDNEICLNLEPDMAIKNIFDVLNDNDCFDPGGGKMVIS</sequence>
<reference evidence="2" key="1">
    <citation type="journal article" date="2022" name="Int. J. Mol. Sci.">
        <title>Draft Genome of Tanacetum Coccineum: Genomic Comparison of Closely Related Tanacetum-Family Plants.</title>
        <authorList>
            <person name="Yamashiro T."/>
            <person name="Shiraishi A."/>
            <person name="Nakayama K."/>
            <person name="Satake H."/>
        </authorList>
    </citation>
    <scope>NUCLEOTIDE SEQUENCE</scope>
</reference>
<gene>
    <name evidence="2" type="ORF">Tco_1015099</name>
</gene>
<accession>A0ABQ5FKW0</accession>
<name>A0ABQ5FKW0_9ASTR</name>
<evidence type="ECO:0000313" key="2">
    <source>
        <dbReference type="EMBL" id="GJT63619.1"/>
    </source>
</evidence>
<organism evidence="2 3">
    <name type="scientific">Tanacetum coccineum</name>
    <dbReference type="NCBI Taxonomy" id="301880"/>
    <lineage>
        <taxon>Eukaryota</taxon>
        <taxon>Viridiplantae</taxon>
        <taxon>Streptophyta</taxon>
        <taxon>Embryophyta</taxon>
        <taxon>Tracheophyta</taxon>
        <taxon>Spermatophyta</taxon>
        <taxon>Magnoliopsida</taxon>
        <taxon>eudicotyledons</taxon>
        <taxon>Gunneridae</taxon>
        <taxon>Pentapetalae</taxon>
        <taxon>asterids</taxon>
        <taxon>campanulids</taxon>
        <taxon>Asterales</taxon>
        <taxon>Asteraceae</taxon>
        <taxon>Asteroideae</taxon>
        <taxon>Anthemideae</taxon>
        <taxon>Anthemidinae</taxon>
        <taxon>Tanacetum</taxon>
    </lineage>
</organism>
<feature type="region of interest" description="Disordered" evidence="1">
    <location>
        <begin position="183"/>
        <end position="236"/>
    </location>
</feature>
<protein>
    <submittedName>
        <fullName evidence="2">Uncharacterized protein</fullName>
    </submittedName>
</protein>
<reference evidence="2" key="2">
    <citation type="submission" date="2022-01" db="EMBL/GenBank/DDBJ databases">
        <authorList>
            <person name="Yamashiro T."/>
            <person name="Shiraishi A."/>
            <person name="Satake H."/>
            <person name="Nakayama K."/>
        </authorList>
    </citation>
    <scope>NUCLEOTIDE SEQUENCE</scope>
</reference>
<dbReference type="EMBL" id="BQNB010017475">
    <property type="protein sequence ID" value="GJT63619.1"/>
    <property type="molecule type" value="Genomic_DNA"/>
</dbReference>
<dbReference type="Proteomes" id="UP001151760">
    <property type="component" value="Unassembled WGS sequence"/>
</dbReference>
<proteinExistence type="predicted"/>
<feature type="compositionally biased region" description="Acidic residues" evidence="1">
    <location>
        <begin position="194"/>
        <end position="205"/>
    </location>
</feature>
<feature type="compositionally biased region" description="Low complexity" evidence="1">
    <location>
        <begin position="183"/>
        <end position="193"/>
    </location>
</feature>
<keyword evidence="3" id="KW-1185">Reference proteome</keyword>
<comment type="caution">
    <text evidence="2">The sequence shown here is derived from an EMBL/GenBank/DDBJ whole genome shotgun (WGS) entry which is preliminary data.</text>
</comment>